<evidence type="ECO:0000313" key="1">
    <source>
        <dbReference type="EMBL" id="NFA44136.1"/>
    </source>
</evidence>
<dbReference type="AlphaFoldDB" id="A0A6M0SUW9"/>
<sequence>MSVIDLDKVDGIGVDKKQSKIALMIADYLEWKDEYNHLKILQEKINSYISFIESKQVYEIYPEYSNIRNFIFDFRFKYKITVNCKLFLINIEKQLKEMNIEFLIKE</sequence>
<comment type="caution">
    <text evidence="1">The sequence shown here is derived from an EMBL/GenBank/DDBJ whole genome shotgun (WGS) entry which is preliminary data.</text>
</comment>
<proteinExistence type="predicted"/>
<accession>A0A6M0SUW9</accession>
<evidence type="ECO:0000313" key="2">
    <source>
        <dbReference type="Proteomes" id="UP000472355"/>
    </source>
</evidence>
<gene>
    <name evidence="1" type="ORF">EXM65_16570</name>
</gene>
<reference evidence="1 2" key="1">
    <citation type="submission" date="2019-02" db="EMBL/GenBank/DDBJ databases">
        <title>Genome sequencing of Clostridium botulinum clinical isolates.</title>
        <authorList>
            <person name="Brunt J."/>
            <person name="Van Vliet A.H.M."/>
            <person name="Stringer S.C."/>
            <person name="Grant K.A."/>
            <person name="Carter A.C."/>
            <person name="Peck M.W."/>
        </authorList>
    </citation>
    <scope>NUCLEOTIDE SEQUENCE [LARGE SCALE GENOMIC DNA]</scope>
    <source>
        <strain evidence="1 2">H113700579</strain>
    </source>
</reference>
<protein>
    <submittedName>
        <fullName evidence="1">Uncharacterized protein</fullName>
    </submittedName>
</protein>
<dbReference type="EMBL" id="SGKU01000061">
    <property type="protein sequence ID" value="NFA44136.1"/>
    <property type="molecule type" value="Genomic_DNA"/>
</dbReference>
<name>A0A6M0SUW9_CLOBO</name>
<dbReference type="Proteomes" id="UP000472355">
    <property type="component" value="Unassembled WGS sequence"/>
</dbReference>
<dbReference type="InterPro" id="IPR046702">
    <property type="entry name" value="DUF6572"/>
</dbReference>
<organism evidence="1 2">
    <name type="scientific">Clostridium botulinum</name>
    <dbReference type="NCBI Taxonomy" id="1491"/>
    <lineage>
        <taxon>Bacteria</taxon>
        <taxon>Bacillati</taxon>
        <taxon>Bacillota</taxon>
        <taxon>Clostridia</taxon>
        <taxon>Eubacteriales</taxon>
        <taxon>Clostridiaceae</taxon>
        <taxon>Clostridium</taxon>
    </lineage>
</organism>
<dbReference type="Pfam" id="PF20212">
    <property type="entry name" value="DUF6572"/>
    <property type="match status" value="1"/>
</dbReference>
<dbReference type="RefSeq" id="WP_252238393.1">
    <property type="nucleotide sequence ID" value="NZ_CP070936.1"/>
</dbReference>